<dbReference type="Proteomes" id="UP000677668">
    <property type="component" value="Chromosome 2"/>
</dbReference>
<dbReference type="EMBL" id="CP072643">
    <property type="protein sequence ID" value="QUV95847.1"/>
    <property type="molecule type" value="Genomic_DNA"/>
</dbReference>
<dbReference type="RefSeq" id="WP_211424039.1">
    <property type="nucleotide sequence ID" value="NZ_CP072643.1"/>
</dbReference>
<keyword evidence="2" id="KW-1185">Reference proteome</keyword>
<evidence type="ECO:0000313" key="1">
    <source>
        <dbReference type="EMBL" id="QUV95847.1"/>
    </source>
</evidence>
<evidence type="ECO:0000313" key="2">
    <source>
        <dbReference type="Proteomes" id="UP000677668"/>
    </source>
</evidence>
<reference evidence="1 2" key="1">
    <citation type="submission" date="2021-03" db="EMBL/GenBank/DDBJ databases">
        <title>Genomic and phenotypic characterization of Chloracidobacterium isolates provides evidence for multiple species.</title>
        <authorList>
            <person name="Saini M.K."/>
            <person name="Costas A.M.G."/>
            <person name="Tank M."/>
            <person name="Bryant D.A."/>
        </authorList>
    </citation>
    <scope>NUCLEOTIDE SEQUENCE [LARGE SCALE GENOMIC DNA]</scope>
    <source>
        <strain evidence="1 2">N</strain>
    </source>
</reference>
<accession>A0ABX8B4D8</accession>
<sequence>MKILMLQPNYHCGGAEIAGNWPPSWAPYIGGAIRAAGYTNYRFVDAIT</sequence>
<proteinExistence type="predicted"/>
<gene>
    <name evidence="1" type="ORF">J8C05_15330</name>
</gene>
<organism evidence="1 2">
    <name type="scientific">Chloracidobacterium sp. N</name>
    <dbReference type="NCBI Taxonomy" id="2821540"/>
    <lineage>
        <taxon>Bacteria</taxon>
        <taxon>Pseudomonadati</taxon>
        <taxon>Acidobacteriota</taxon>
        <taxon>Terriglobia</taxon>
        <taxon>Terriglobales</taxon>
        <taxon>Acidobacteriaceae</taxon>
        <taxon>Chloracidobacterium</taxon>
        <taxon>Chloracidobacterium aggregatum</taxon>
    </lineage>
</organism>
<protein>
    <submittedName>
        <fullName evidence="1">Uncharacterized protein</fullName>
    </submittedName>
</protein>
<name>A0ABX8B4D8_9BACT</name>